<accession>A0A951QA73</accession>
<feature type="domain" description="Glycosyltransferase subfamily 4-like N-terminal" evidence="1">
    <location>
        <begin position="23"/>
        <end position="189"/>
    </location>
</feature>
<reference evidence="2" key="2">
    <citation type="journal article" date="2022" name="Microbiol. Resour. Announc.">
        <title>Metagenome Sequencing to Explore Phylogenomics of Terrestrial Cyanobacteria.</title>
        <authorList>
            <person name="Ward R.D."/>
            <person name="Stajich J.E."/>
            <person name="Johansen J.R."/>
            <person name="Huntemann M."/>
            <person name="Clum A."/>
            <person name="Foster B."/>
            <person name="Foster B."/>
            <person name="Roux S."/>
            <person name="Palaniappan K."/>
            <person name="Varghese N."/>
            <person name="Mukherjee S."/>
            <person name="Reddy T.B.K."/>
            <person name="Daum C."/>
            <person name="Copeland A."/>
            <person name="Chen I.A."/>
            <person name="Ivanova N.N."/>
            <person name="Kyrpides N.C."/>
            <person name="Shapiro N."/>
            <person name="Eloe-Fadrosh E.A."/>
            <person name="Pietrasiak N."/>
        </authorList>
    </citation>
    <scope>NUCLEOTIDE SEQUENCE</scope>
    <source>
        <strain evidence="2">UHER 2000/2452</strain>
    </source>
</reference>
<dbReference type="CDD" id="cd03801">
    <property type="entry name" value="GT4_PimA-like"/>
    <property type="match status" value="1"/>
</dbReference>
<dbReference type="AlphaFoldDB" id="A0A951QA73"/>
<evidence type="ECO:0000313" key="2">
    <source>
        <dbReference type="EMBL" id="MBW4659021.1"/>
    </source>
</evidence>
<dbReference type="EMBL" id="JAHHHD010000009">
    <property type="protein sequence ID" value="MBW4659021.1"/>
    <property type="molecule type" value="Genomic_DNA"/>
</dbReference>
<gene>
    <name evidence="2" type="ORF">KME15_10125</name>
</gene>
<evidence type="ECO:0000313" key="3">
    <source>
        <dbReference type="Proteomes" id="UP000757435"/>
    </source>
</evidence>
<dbReference type="Pfam" id="PF13579">
    <property type="entry name" value="Glyco_trans_4_4"/>
    <property type="match status" value="1"/>
</dbReference>
<dbReference type="Proteomes" id="UP000757435">
    <property type="component" value="Unassembled WGS sequence"/>
</dbReference>
<dbReference type="Pfam" id="PF13692">
    <property type="entry name" value="Glyco_trans_1_4"/>
    <property type="match status" value="1"/>
</dbReference>
<proteinExistence type="predicted"/>
<name>A0A951QA73_9CYAN</name>
<organism evidence="2 3">
    <name type="scientific">Drouetiella hepatica Uher 2000/2452</name>
    <dbReference type="NCBI Taxonomy" id="904376"/>
    <lineage>
        <taxon>Bacteria</taxon>
        <taxon>Bacillati</taxon>
        <taxon>Cyanobacteriota</taxon>
        <taxon>Cyanophyceae</taxon>
        <taxon>Oculatellales</taxon>
        <taxon>Oculatellaceae</taxon>
        <taxon>Drouetiella</taxon>
    </lineage>
</organism>
<comment type="caution">
    <text evidence="2">The sequence shown here is derived from an EMBL/GenBank/DDBJ whole genome shotgun (WGS) entry which is preliminary data.</text>
</comment>
<dbReference type="SUPFAM" id="SSF53756">
    <property type="entry name" value="UDP-Glycosyltransferase/glycogen phosphorylase"/>
    <property type="match status" value="1"/>
</dbReference>
<dbReference type="Gene3D" id="3.40.50.2000">
    <property type="entry name" value="Glycogen Phosphorylase B"/>
    <property type="match status" value="2"/>
</dbReference>
<evidence type="ECO:0000259" key="1">
    <source>
        <dbReference type="Pfam" id="PF13579"/>
    </source>
</evidence>
<reference evidence="2" key="1">
    <citation type="submission" date="2021-05" db="EMBL/GenBank/DDBJ databases">
        <authorList>
            <person name="Pietrasiak N."/>
            <person name="Ward R."/>
            <person name="Stajich J.E."/>
            <person name="Kurbessoian T."/>
        </authorList>
    </citation>
    <scope>NUCLEOTIDE SEQUENCE</scope>
    <source>
        <strain evidence="2">UHER 2000/2452</strain>
    </source>
</reference>
<dbReference type="PANTHER" id="PTHR12526">
    <property type="entry name" value="GLYCOSYLTRANSFERASE"/>
    <property type="match status" value="1"/>
</dbReference>
<protein>
    <submittedName>
        <fullName evidence="2">Glycosyltransferase family 4 protein</fullName>
    </submittedName>
</protein>
<dbReference type="InterPro" id="IPR028098">
    <property type="entry name" value="Glyco_trans_4-like_N"/>
</dbReference>
<sequence length="394" mass="44014">MPLKISLLVSDLSQQGAGRWGGAVRPFLLAAALKQCGYEVKIFGFNFGVAAVLPTTDVPIVTFPGHFYPQFLRSARQLLKQLDGDIIYAYKPKPTSFGVGLLHKLTTGRPLLLDIDDWELSWHGGDTWRYRPALKQLARDLLKPEGELRHPDHPLYLQGMEKLVARADAVTTHTQFLKQRFSGEYVPNGKDTSLFNPDGYDTAGLKERYRLSGYRVLMFPGAPRPYKGVEDVLMALERLNQPDLRLVIVGGSPYDDYDQQLERQWGRWLIRLPKMPYTLMPDVIAAADAIVIPQRDTPAAQAQFPLKLTDGMAMAKPILATRVGDIPEILGDTGYLVEPDSPQSLAVGIQALFADLETAKAQGLRARRKCLTDYSIEAMAEALKPILTRVMKKR</sequence>